<accession>A0A1I4ADC8</accession>
<protein>
    <submittedName>
        <fullName evidence="2">Hemerythrin HHE cation binding domain-containing protein</fullName>
    </submittedName>
</protein>
<organism evidence="2 3">
    <name type="scientific">Geodermatophilus ruber</name>
    <dbReference type="NCBI Taxonomy" id="504800"/>
    <lineage>
        <taxon>Bacteria</taxon>
        <taxon>Bacillati</taxon>
        <taxon>Actinomycetota</taxon>
        <taxon>Actinomycetes</taxon>
        <taxon>Geodermatophilales</taxon>
        <taxon>Geodermatophilaceae</taxon>
        <taxon>Geodermatophilus</taxon>
    </lineage>
</organism>
<dbReference type="Pfam" id="PF01814">
    <property type="entry name" value="Hemerythrin"/>
    <property type="match status" value="1"/>
</dbReference>
<keyword evidence="3" id="KW-1185">Reference proteome</keyword>
<evidence type="ECO:0000259" key="1">
    <source>
        <dbReference type="Pfam" id="PF01814"/>
    </source>
</evidence>
<dbReference type="PANTHER" id="PTHR35585:SF1">
    <property type="entry name" value="HHE DOMAIN PROTEIN (AFU_ORTHOLOGUE AFUA_4G00730)"/>
    <property type="match status" value="1"/>
</dbReference>
<dbReference type="AlphaFoldDB" id="A0A1I4ADC8"/>
<gene>
    <name evidence="2" type="ORF">SAMN04488085_102180</name>
</gene>
<dbReference type="InParanoid" id="A0A1I4ADC8"/>
<dbReference type="Proteomes" id="UP000199152">
    <property type="component" value="Unassembled WGS sequence"/>
</dbReference>
<dbReference type="OrthoDB" id="3212362at2"/>
<dbReference type="PANTHER" id="PTHR35585">
    <property type="entry name" value="HHE DOMAIN PROTEIN (AFU_ORTHOLOGUE AFUA_4G00730)"/>
    <property type="match status" value="1"/>
</dbReference>
<sequence>MTGGRETTDDASDVVDFLLDQHRQIRGLLAEVLDRSGPERQRAFDEVREMLARHETGEEMIVRPLTRKAPDGRVVADERMAEENEAKRVLADLEKMEVDSNEFVVRFTAFRQAVLEHAEAEEREEFPLLRQTTDPHALIAARDRVRRAEQLAPTHPHPSAKTTVANYVAGPFAAMLDRARDALSRGS</sequence>
<evidence type="ECO:0000313" key="2">
    <source>
        <dbReference type="EMBL" id="SFK54190.1"/>
    </source>
</evidence>
<dbReference type="EMBL" id="FOSW01000002">
    <property type="protein sequence ID" value="SFK54190.1"/>
    <property type="molecule type" value="Genomic_DNA"/>
</dbReference>
<dbReference type="InterPro" id="IPR012312">
    <property type="entry name" value="Hemerythrin-like"/>
</dbReference>
<proteinExistence type="predicted"/>
<feature type="domain" description="Hemerythrin-like" evidence="1">
    <location>
        <begin position="14"/>
        <end position="129"/>
    </location>
</feature>
<evidence type="ECO:0000313" key="3">
    <source>
        <dbReference type="Proteomes" id="UP000199152"/>
    </source>
</evidence>
<dbReference type="Gene3D" id="1.20.120.520">
    <property type="entry name" value="nmb1532 protein domain like"/>
    <property type="match status" value="1"/>
</dbReference>
<name>A0A1I4ADC8_9ACTN</name>
<dbReference type="STRING" id="504800.SAMN04488085_102180"/>
<reference evidence="2 3" key="1">
    <citation type="submission" date="2016-10" db="EMBL/GenBank/DDBJ databases">
        <authorList>
            <person name="de Groot N.N."/>
        </authorList>
    </citation>
    <scope>NUCLEOTIDE SEQUENCE [LARGE SCALE GENOMIC DNA]</scope>
    <source>
        <strain evidence="2 3">DSM 45317</strain>
    </source>
</reference>
<dbReference type="RefSeq" id="WP_091321363.1">
    <property type="nucleotide sequence ID" value="NZ_FOSW01000002.1"/>
</dbReference>